<organism evidence="1 2">
    <name type="scientific">Cellulosimicrobium aquatile</name>
    <dbReference type="NCBI Taxonomy" id="1612203"/>
    <lineage>
        <taxon>Bacteria</taxon>
        <taxon>Bacillati</taxon>
        <taxon>Actinomycetota</taxon>
        <taxon>Actinomycetes</taxon>
        <taxon>Micrococcales</taxon>
        <taxon>Promicromonosporaceae</taxon>
        <taxon>Cellulosimicrobium</taxon>
    </lineage>
</organism>
<reference evidence="2" key="1">
    <citation type="submission" date="2017-01" db="EMBL/GenBank/DDBJ databases">
        <authorList>
            <person name="Varghese N."/>
            <person name="Submissions S."/>
        </authorList>
    </citation>
    <scope>NUCLEOTIDE SEQUENCE [LARGE SCALE GENOMIC DNA]</scope>
    <source>
        <strain evidence="2">3bp</strain>
    </source>
</reference>
<name>A0A1N6N6N5_9MICO</name>
<sequence>MGLRAADFRAGAAHTLAMHTSTVATDVPAPRTHDRASDELDRLTTDLALRVRAGALPEREARMAVFEAVFRTGIIPSETLRYCHRHDVARFLHDDMVEAAVDFYTRKLLDLPSADGATGDSTGRNGTKFFDLEVFADGASAAGSIRQALGDYTLMHRTLLRTVRSARRVGQIVSTDLLEGTVDDEGRLAGLLHELPVVPDPATDVVDAGRSAQLEQLYETHVSAAARQRGVLRTQIDAGAIREAFDLPELDRPLDPDVRARMLGWVEEDEGLALRSVVGLLAPTDERRAVLLGRLWAAFHRDRLSTLADHEYGARIADLLVRDALADRARPGRPAVSRTRVAVKQAVAGCGVDAAWVAELTAVFLEHEHEARSAWDPDRGTGETTRDAARYLAALTTAAALPGAPLGATPLAVRRALADLVAAARTGGQKRSLVA</sequence>
<proteinExistence type="predicted"/>
<dbReference type="EMBL" id="FTMI01000001">
    <property type="protein sequence ID" value="SIP87687.1"/>
    <property type="molecule type" value="Genomic_DNA"/>
</dbReference>
<keyword evidence="2" id="KW-1185">Reference proteome</keyword>
<evidence type="ECO:0000313" key="2">
    <source>
        <dbReference type="Proteomes" id="UP000186235"/>
    </source>
</evidence>
<accession>A0A1N6N6N5</accession>
<dbReference type="AlphaFoldDB" id="A0A1N6N6N5"/>
<evidence type="ECO:0000313" key="1">
    <source>
        <dbReference type="EMBL" id="SIP87687.1"/>
    </source>
</evidence>
<dbReference type="Proteomes" id="UP000186235">
    <property type="component" value="Unassembled WGS sequence"/>
</dbReference>
<protein>
    <submittedName>
        <fullName evidence="1">Uncharacterized protein</fullName>
    </submittedName>
</protein>
<gene>
    <name evidence="1" type="ORF">SAMN05518682_0194</name>
</gene>